<proteinExistence type="predicted"/>
<dbReference type="SUPFAM" id="SSF158682">
    <property type="entry name" value="TerB-like"/>
    <property type="match status" value="2"/>
</dbReference>
<organism evidence="2">
    <name type="scientific">Rhodothermus marinus</name>
    <name type="common">Rhodothermus obamensis</name>
    <dbReference type="NCBI Taxonomy" id="29549"/>
    <lineage>
        <taxon>Bacteria</taxon>
        <taxon>Pseudomonadati</taxon>
        <taxon>Rhodothermota</taxon>
        <taxon>Rhodothermia</taxon>
        <taxon>Rhodothermales</taxon>
        <taxon>Rhodothermaceae</taxon>
        <taxon>Rhodothermus</taxon>
    </lineage>
</organism>
<sequence>MSVTLCVASRLHELALLYLTAAYRSGWSFSNGRLEAVIEQLQARCPTLPLDQLRTIVLEALDVVLAHEDAEVVLQTALNEIEPHLSPAQRQAVLHDLLRIAQADGIVMESERQFLETLAQRWGQELPWEHVSLLKFGHTDIPEVLIHLALLYLVLAHGIDHELTRQERHIIWRKLHAWCPELNEQQLSAVLQEATSRYAEGVGHAELRAAAEAVKLALTPEQRLTAFHDLVQIANADGTFLDVEEDLLNELVELWELTPSIGAAAPAS</sequence>
<feature type="domain" description="Co-chaperone DjlA N-terminal" evidence="1">
    <location>
        <begin position="153"/>
        <end position="260"/>
    </location>
</feature>
<dbReference type="EMBL" id="DSGB01000004">
    <property type="protein sequence ID" value="HER95953.1"/>
    <property type="molecule type" value="Genomic_DNA"/>
</dbReference>
<dbReference type="CDD" id="cd07177">
    <property type="entry name" value="terB_like"/>
    <property type="match status" value="1"/>
</dbReference>
<dbReference type="AlphaFoldDB" id="A0A7V2B0E9"/>
<accession>A0A7V2B0E9</accession>
<reference evidence="2" key="1">
    <citation type="journal article" date="2020" name="mSystems">
        <title>Genome- and Community-Level Interaction Insights into Carbon Utilization and Element Cycling Functions of Hydrothermarchaeota in Hydrothermal Sediment.</title>
        <authorList>
            <person name="Zhou Z."/>
            <person name="Liu Y."/>
            <person name="Xu W."/>
            <person name="Pan J."/>
            <person name="Luo Z.H."/>
            <person name="Li M."/>
        </authorList>
    </citation>
    <scope>NUCLEOTIDE SEQUENCE [LARGE SCALE GENOMIC DNA]</scope>
    <source>
        <strain evidence="2">SpSt-143</strain>
    </source>
</reference>
<comment type="caution">
    <text evidence="2">The sequence shown here is derived from an EMBL/GenBank/DDBJ whole genome shotgun (WGS) entry which is preliminary data.</text>
</comment>
<feature type="domain" description="Co-chaperone DjlA N-terminal" evidence="1">
    <location>
        <begin position="67"/>
        <end position="120"/>
    </location>
</feature>
<protein>
    <recommendedName>
        <fullName evidence="1">Co-chaperone DjlA N-terminal domain-containing protein</fullName>
    </recommendedName>
</protein>
<dbReference type="Pfam" id="PF05099">
    <property type="entry name" value="TerB"/>
    <property type="match status" value="2"/>
</dbReference>
<name>A0A7V2B0E9_RHOMR</name>
<dbReference type="Gene3D" id="1.10.3680.10">
    <property type="entry name" value="TerB-like"/>
    <property type="match status" value="2"/>
</dbReference>
<evidence type="ECO:0000259" key="1">
    <source>
        <dbReference type="Pfam" id="PF05099"/>
    </source>
</evidence>
<dbReference type="InterPro" id="IPR029024">
    <property type="entry name" value="TerB-like"/>
</dbReference>
<dbReference type="InterPro" id="IPR007791">
    <property type="entry name" value="DjlA_N"/>
</dbReference>
<evidence type="ECO:0000313" key="2">
    <source>
        <dbReference type="EMBL" id="HER95953.1"/>
    </source>
</evidence>
<gene>
    <name evidence="2" type="ORF">ENO59_05480</name>
</gene>